<evidence type="ECO:0000259" key="4">
    <source>
        <dbReference type="PROSITE" id="PS50042"/>
    </source>
</evidence>
<dbReference type="FunFam" id="1.10.10.10:FF:000028">
    <property type="entry name" value="Fumarate/nitrate reduction transcriptional regulator Fnr"/>
    <property type="match status" value="1"/>
</dbReference>
<dbReference type="InterPro" id="IPR000595">
    <property type="entry name" value="cNMP-bd_dom"/>
</dbReference>
<evidence type="ECO:0000313" key="6">
    <source>
        <dbReference type="EMBL" id="VAX07653.1"/>
    </source>
</evidence>
<dbReference type="PANTHER" id="PTHR24567:SF75">
    <property type="entry name" value="FUMARATE AND NITRATE REDUCTION REGULATORY PROTEIN"/>
    <property type="match status" value="1"/>
</dbReference>
<keyword evidence="2" id="KW-0238">DNA-binding</keyword>
<gene>
    <name evidence="6" type="ORF">MNBD_GAMMA26-1396</name>
</gene>
<dbReference type="SMART" id="SM00100">
    <property type="entry name" value="cNMP"/>
    <property type="match status" value="1"/>
</dbReference>
<organism evidence="6">
    <name type="scientific">hydrothermal vent metagenome</name>
    <dbReference type="NCBI Taxonomy" id="652676"/>
    <lineage>
        <taxon>unclassified sequences</taxon>
        <taxon>metagenomes</taxon>
        <taxon>ecological metagenomes</taxon>
    </lineage>
</organism>
<dbReference type="GO" id="GO:0005829">
    <property type="term" value="C:cytosol"/>
    <property type="evidence" value="ECO:0007669"/>
    <property type="project" value="TreeGrafter"/>
</dbReference>
<dbReference type="Pfam" id="PF13545">
    <property type="entry name" value="HTH_Crp_2"/>
    <property type="match status" value="1"/>
</dbReference>
<evidence type="ECO:0000256" key="2">
    <source>
        <dbReference type="ARBA" id="ARBA00023125"/>
    </source>
</evidence>
<dbReference type="InterPro" id="IPR050397">
    <property type="entry name" value="Env_Response_Regulators"/>
</dbReference>
<dbReference type="EMBL" id="UOFX01000027">
    <property type="protein sequence ID" value="VAX07653.1"/>
    <property type="molecule type" value="Genomic_DNA"/>
</dbReference>
<name>A0A3B1B6Y3_9ZZZZ</name>
<sequence>MCHFKSIPTASGVAPCSEVACANCDFFDVLEVIEGNADCQFINPMLKKRQKISKGESLFRIGQPFYAAYAVKSGTFMSYRLLDNGEEQVLRFYLPGEVFGMDAIASDQYEYVTKALEPGSVCELHFGQMGKGSDSYVDLQSSLIRVMGSQIGQVQQQSLLASRPSADERVAAFLLDLSSRLNRRQIEHLDFRMAMSRQQIASYLGIAIETVSRVLKRFQQQGLLEVSGKRVSLLDVDGLQAIAHIPLKV</sequence>
<dbReference type="AlphaFoldDB" id="A0A3B1B6Y3"/>
<reference evidence="6" key="1">
    <citation type="submission" date="2018-06" db="EMBL/GenBank/DDBJ databases">
        <authorList>
            <person name="Zhirakovskaya E."/>
        </authorList>
    </citation>
    <scope>NUCLEOTIDE SEQUENCE</scope>
</reference>
<dbReference type="CDD" id="cd00038">
    <property type="entry name" value="CAP_ED"/>
    <property type="match status" value="1"/>
</dbReference>
<dbReference type="InterPro" id="IPR018490">
    <property type="entry name" value="cNMP-bd_dom_sf"/>
</dbReference>
<protein>
    <recommendedName>
        <fullName evidence="7">Transcriptional regulator, Crp/Fnr family</fullName>
    </recommendedName>
</protein>
<feature type="domain" description="HTH crp-type" evidence="5">
    <location>
        <begin position="164"/>
        <end position="237"/>
    </location>
</feature>
<dbReference type="GO" id="GO:0003677">
    <property type="term" value="F:DNA binding"/>
    <property type="evidence" value="ECO:0007669"/>
    <property type="project" value="UniProtKB-KW"/>
</dbReference>
<dbReference type="InterPro" id="IPR018335">
    <property type="entry name" value="Tscrpt_reg_HTH_Crp-type_CS"/>
</dbReference>
<dbReference type="SUPFAM" id="SSF51206">
    <property type="entry name" value="cAMP-binding domain-like"/>
    <property type="match status" value="1"/>
</dbReference>
<dbReference type="PRINTS" id="PR00034">
    <property type="entry name" value="HTHCRP"/>
</dbReference>
<dbReference type="InterPro" id="IPR014710">
    <property type="entry name" value="RmlC-like_jellyroll"/>
</dbReference>
<dbReference type="SUPFAM" id="SSF46785">
    <property type="entry name" value="Winged helix' DNA-binding domain"/>
    <property type="match status" value="1"/>
</dbReference>
<dbReference type="PROSITE" id="PS50042">
    <property type="entry name" value="CNMP_BINDING_3"/>
    <property type="match status" value="1"/>
</dbReference>
<dbReference type="InterPro" id="IPR036388">
    <property type="entry name" value="WH-like_DNA-bd_sf"/>
</dbReference>
<evidence type="ECO:0008006" key="7">
    <source>
        <dbReference type="Google" id="ProtNLM"/>
    </source>
</evidence>
<dbReference type="PANTHER" id="PTHR24567">
    <property type="entry name" value="CRP FAMILY TRANSCRIPTIONAL REGULATORY PROTEIN"/>
    <property type="match status" value="1"/>
</dbReference>
<keyword evidence="1" id="KW-0805">Transcription regulation</keyword>
<dbReference type="SMART" id="SM00419">
    <property type="entry name" value="HTH_CRP"/>
    <property type="match status" value="1"/>
</dbReference>
<dbReference type="Pfam" id="PF00027">
    <property type="entry name" value="cNMP_binding"/>
    <property type="match status" value="1"/>
</dbReference>
<dbReference type="GO" id="GO:0003700">
    <property type="term" value="F:DNA-binding transcription factor activity"/>
    <property type="evidence" value="ECO:0007669"/>
    <property type="project" value="InterPro"/>
</dbReference>
<dbReference type="Gene3D" id="2.60.120.10">
    <property type="entry name" value="Jelly Rolls"/>
    <property type="match status" value="1"/>
</dbReference>
<dbReference type="Gene3D" id="1.10.10.10">
    <property type="entry name" value="Winged helix-like DNA-binding domain superfamily/Winged helix DNA-binding domain"/>
    <property type="match status" value="1"/>
</dbReference>
<dbReference type="PROSITE" id="PS00042">
    <property type="entry name" value="HTH_CRP_1"/>
    <property type="match status" value="1"/>
</dbReference>
<evidence type="ECO:0000256" key="1">
    <source>
        <dbReference type="ARBA" id="ARBA00023015"/>
    </source>
</evidence>
<proteinExistence type="predicted"/>
<dbReference type="PROSITE" id="PS51063">
    <property type="entry name" value="HTH_CRP_2"/>
    <property type="match status" value="1"/>
</dbReference>
<evidence type="ECO:0000259" key="5">
    <source>
        <dbReference type="PROSITE" id="PS51063"/>
    </source>
</evidence>
<feature type="domain" description="Cyclic nucleotide-binding" evidence="4">
    <location>
        <begin position="29"/>
        <end position="104"/>
    </location>
</feature>
<dbReference type="InterPro" id="IPR036390">
    <property type="entry name" value="WH_DNA-bd_sf"/>
</dbReference>
<keyword evidence="3" id="KW-0804">Transcription</keyword>
<accession>A0A3B1B6Y3</accession>
<evidence type="ECO:0000256" key="3">
    <source>
        <dbReference type="ARBA" id="ARBA00023163"/>
    </source>
</evidence>
<dbReference type="CDD" id="cd00092">
    <property type="entry name" value="HTH_CRP"/>
    <property type="match status" value="1"/>
</dbReference>
<dbReference type="InterPro" id="IPR012318">
    <property type="entry name" value="HTH_CRP"/>
</dbReference>